<dbReference type="OrthoDB" id="305929at2157"/>
<dbReference type="STRING" id="660517.SAMN04487946_101217"/>
<reference evidence="3" key="1">
    <citation type="submission" date="2016-10" db="EMBL/GenBank/DDBJ databases">
        <authorList>
            <person name="Varghese N."/>
            <person name="Submissions S."/>
        </authorList>
    </citation>
    <scope>NUCLEOTIDE SEQUENCE [LARGE SCALE GENOMIC DNA]</scope>
    <source>
        <strain evidence="3">CGMCC 1.10118</strain>
    </source>
</reference>
<organism evidence="2 3">
    <name type="scientific">Halobellus clavatus</name>
    <dbReference type="NCBI Taxonomy" id="660517"/>
    <lineage>
        <taxon>Archaea</taxon>
        <taxon>Methanobacteriati</taxon>
        <taxon>Methanobacteriota</taxon>
        <taxon>Stenosarchaea group</taxon>
        <taxon>Halobacteria</taxon>
        <taxon>Halobacteriales</taxon>
        <taxon>Haloferacaceae</taxon>
        <taxon>Halobellus</taxon>
    </lineage>
</organism>
<evidence type="ECO:0000313" key="2">
    <source>
        <dbReference type="EMBL" id="SDX58040.1"/>
    </source>
</evidence>
<keyword evidence="1" id="KW-0812">Transmembrane</keyword>
<gene>
    <name evidence="2" type="ORF">SAMN04487946_101217</name>
</gene>
<name>A0A1H3CVG2_9EURY</name>
<keyword evidence="1" id="KW-0472">Membrane</keyword>
<accession>A0A1H3CVG2</accession>
<evidence type="ECO:0000256" key="1">
    <source>
        <dbReference type="SAM" id="Phobius"/>
    </source>
</evidence>
<feature type="transmembrane region" description="Helical" evidence="1">
    <location>
        <begin position="77"/>
        <end position="98"/>
    </location>
</feature>
<protein>
    <recommendedName>
        <fullName evidence="4">Zinc-ribbon domain-containing protein</fullName>
    </recommendedName>
</protein>
<proteinExistence type="predicted"/>
<keyword evidence="1" id="KW-1133">Transmembrane helix</keyword>
<feature type="transmembrane region" description="Helical" evidence="1">
    <location>
        <begin position="48"/>
        <end position="71"/>
    </location>
</feature>
<evidence type="ECO:0000313" key="3">
    <source>
        <dbReference type="Proteomes" id="UP000199170"/>
    </source>
</evidence>
<dbReference type="Proteomes" id="UP000199170">
    <property type="component" value="Unassembled WGS sequence"/>
</dbReference>
<evidence type="ECO:0008006" key="4">
    <source>
        <dbReference type="Google" id="ProtNLM"/>
    </source>
</evidence>
<dbReference type="AlphaFoldDB" id="A0A1H3CVG2"/>
<sequence>MADDVDDTEETAPCDRCGMSIPADATRCPVCSYQPEGYRPRLMRVGEVIFAVVIVLSILTLLGGVTGFTLWLPADAVARVAIVTPYTAGISGFFLYYLRQKRQTKPTDSDLFGRS</sequence>
<keyword evidence="3" id="KW-1185">Reference proteome</keyword>
<dbReference type="RefSeq" id="WP_089764176.1">
    <property type="nucleotide sequence ID" value="NZ_FNPB01000001.1"/>
</dbReference>
<dbReference type="EMBL" id="FNPB01000001">
    <property type="protein sequence ID" value="SDX58040.1"/>
    <property type="molecule type" value="Genomic_DNA"/>
</dbReference>